<evidence type="ECO:0000259" key="5">
    <source>
        <dbReference type="PROSITE" id="PS50174"/>
    </source>
</evidence>
<evidence type="ECO:0000256" key="1">
    <source>
        <dbReference type="ARBA" id="ARBA00004123"/>
    </source>
</evidence>
<comment type="caution">
    <text evidence="6">The sequence shown here is derived from an EMBL/GenBank/DDBJ whole genome shotgun (WGS) entry which is preliminary data.</text>
</comment>
<dbReference type="EMBL" id="VXBP01010558">
    <property type="protein sequence ID" value="NXO05068.1"/>
    <property type="molecule type" value="Genomic_DNA"/>
</dbReference>
<organism evidence="6 7">
    <name type="scientific">Rhinopomastus cyanomelas</name>
    <name type="common">Common scimitarbill</name>
    <dbReference type="NCBI Taxonomy" id="113115"/>
    <lineage>
        <taxon>Eukaryota</taxon>
        <taxon>Metazoa</taxon>
        <taxon>Chordata</taxon>
        <taxon>Craniata</taxon>
        <taxon>Vertebrata</taxon>
        <taxon>Euteleostomi</taxon>
        <taxon>Archelosauria</taxon>
        <taxon>Archosauria</taxon>
        <taxon>Dinosauria</taxon>
        <taxon>Saurischia</taxon>
        <taxon>Theropoda</taxon>
        <taxon>Coelurosauria</taxon>
        <taxon>Aves</taxon>
        <taxon>Neognathae</taxon>
        <taxon>Neoaves</taxon>
        <taxon>Telluraves</taxon>
        <taxon>Coraciimorphae</taxon>
        <taxon>Bucerotiformes</taxon>
        <taxon>Rhinopomastidae</taxon>
        <taxon>Rhinopomastus</taxon>
    </lineage>
</organism>
<dbReference type="Proteomes" id="UP000565785">
    <property type="component" value="Unassembled WGS sequence"/>
</dbReference>
<evidence type="ECO:0000313" key="6">
    <source>
        <dbReference type="EMBL" id="NXO05068.1"/>
    </source>
</evidence>
<comment type="function">
    <text evidence="3">RNA-binding protein involved in pre-mRNA splicing.</text>
</comment>
<evidence type="ECO:0000256" key="4">
    <source>
        <dbReference type="SAM" id="MobiDB-lite"/>
    </source>
</evidence>
<feature type="compositionally biased region" description="Low complexity" evidence="4">
    <location>
        <begin position="32"/>
        <end position="66"/>
    </location>
</feature>
<evidence type="ECO:0000256" key="2">
    <source>
        <dbReference type="ARBA" id="ARBA00023242"/>
    </source>
</evidence>
<comment type="similarity">
    <text evidence="3">Belongs to the MOS2 family.</text>
</comment>
<dbReference type="OrthoDB" id="5577072at2759"/>
<evidence type="ECO:0000313" key="7">
    <source>
        <dbReference type="Proteomes" id="UP000565785"/>
    </source>
</evidence>
<reference evidence="6 7" key="1">
    <citation type="submission" date="2019-09" db="EMBL/GenBank/DDBJ databases">
        <title>Bird 10,000 Genomes (B10K) Project - Family phase.</title>
        <authorList>
            <person name="Zhang G."/>
        </authorList>
    </citation>
    <scope>NUCLEOTIDE SEQUENCE [LARGE SCALE GENOMIC DNA]</scope>
    <source>
        <strain evidence="6">B10K-DU-002-35</strain>
        <tissue evidence="6">Muscle</tissue>
    </source>
</reference>
<name>A0A7L1P3F3_RHICY</name>
<dbReference type="InterPro" id="IPR026822">
    <property type="entry name" value="Spp2/MOS2_G-patch"/>
</dbReference>
<dbReference type="InterPro" id="IPR045166">
    <property type="entry name" value="Spp2-like"/>
</dbReference>
<dbReference type="InterPro" id="IPR000467">
    <property type="entry name" value="G_patch_dom"/>
</dbReference>
<sequence length="151" mass="16353">LHSTRPPPSPRKELVIPLLPPTSHRWRDREPSSSSGSVLSSSSAPSSGSAPSVEEQAVQELLQEARQSQEQTDDPCRPSISIPLQLQDGPLQPEPGPQDYQAVPVEAFGLAMLRGMGWNRGEGIGRTFKQVVKPLEHQLRPRGLGLGAQPT</sequence>
<proteinExistence type="inferred from homology"/>
<evidence type="ECO:0000256" key="3">
    <source>
        <dbReference type="RuleBase" id="RU369096"/>
    </source>
</evidence>
<dbReference type="PANTHER" id="PTHR15818">
    <property type="entry name" value="G PATCH AND KOW-CONTAINING"/>
    <property type="match status" value="1"/>
</dbReference>
<dbReference type="AlphaFoldDB" id="A0A7L1P3F3"/>
<dbReference type="GO" id="GO:0000398">
    <property type="term" value="P:mRNA splicing, via spliceosome"/>
    <property type="evidence" value="ECO:0007669"/>
    <property type="project" value="UniProtKB-UniRule"/>
</dbReference>
<accession>A0A7L1P3F3</accession>
<protein>
    <recommendedName>
        <fullName evidence="3">G-patch domain and KOW motifs-containing protein</fullName>
    </recommendedName>
</protein>
<gene>
    <name evidence="6" type="primary">Gpkow_1</name>
    <name evidence="6" type="ORF">RHICYA_R15808</name>
</gene>
<dbReference type="GO" id="GO:0005681">
    <property type="term" value="C:spliceosomal complex"/>
    <property type="evidence" value="ECO:0007669"/>
    <property type="project" value="TreeGrafter"/>
</dbReference>
<dbReference type="Pfam" id="PF12656">
    <property type="entry name" value="G-patch_2"/>
    <property type="match status" value="1"/>
</dbReference>
<feature type="region of interest" description="Disordered" evidence="4">
    <location>
        <begin position="1"/>
        <end position="100"/>
    </location>
</feature>
<keyword evidence="3" id="KW-0508">mRNA splicing</keyword>
<dbReference type="GO" id="GO:0003676">
    <property type="term" value="F:nucleic acid binding"/>
    <property type="evidence" value="ECO:0007669"/>
    <property type="project" value="InterPro"/>
</dbReference>
<feature type="non-terminal residue" evidence="6">
    <location>
        <position position="1"/>
    </location>
</feature>
<keyword evidence="2 3" id="KW-0539">Nucleus</keyword>
<comment type="subcellular location">
    <subcellularLocation>
        <location evidence="1 3">Nucleus</location>
    </subcellularLocation>
</comment>
<keyword evidence="7" id="KW-1185">Reference proteome</keyword>
<dbReference type="PROSITE" id="PS50174">
    <property type="entry name" value="G_PATCH"/>
    <property type="match status" value="1"/>
</dbReference>
<dbReference type="SMART" id="SM00443">
    <property type="entry name" value="G_patch"/>
    <property type="match status" value="1"/>
</dbReference>
<keyword evidence="3" id="KW-0507">mRNA processing</keyword>
<feature type="non-terminal residue" evidence="6">
    <location>
        <position position="151"/>
    </location>
</feature>
<feature type="domain" description="G-patch" evidence="5">
    <location>
        <begin position="105"/>
        <end position="151"/>
    </location>
</feature>
<dbReference type="PANTHER" id="PTHR15818:SF2">
    <property type="entry name" value="G-PATCH DOMAIN AND KOW MOTIFS-CONTAINING PROTEIN"/>
    <property type="match status" value="1"/>
</dbReference>